<dbReference type="OrthoDB" id="69928at2759"/>
<feature type="region of interest" description="Disordered" evidence="1">
    <location>
        <begin position="524"/>
        <end position="554"/>
    </location>
</feature>
<dbReference type="InterPro" id="IPR045153">
    <property type="entry name" value="Est1/Ebs1-like"/>
</dbReference>
<name>A0A1J9QNC4_9EURO</name>
<evidence type="ECO:0000259" key="2">
    <source>
        <dbReference type="Pfam" id="PF10373"/>
    </source>
</evidence>
<accession>A0A1J9QNC4</accession>
<evidence type="ECO:0000259" key="3">
    <source>
        <dbReference type="Pfam" id="PF10374"/>
    </source>
</evidence>
<dbReference type="Pfam" id="PF10373">
    <property type="entry name" value="EST1_DNA_bind"/>
    <property type="match status" value="1"/>
</dbReference>
<evidence type="ECO:0000313" key="5">
    <source>
        <dbReference type="Proteomes" id="UP000242791"/>
    </source>
</evidence>
<proteinExistence type="predicted"/>
<dbReference type="InterPro" id="IPR011990">
    <property type="entry name" value="TPR-like_helical_dom_sf"/>
</dbReference>
<evidence type="ECO:0008006" key="6">
    <source>
        <dbReference type="Google" id="ProtNLM"/>
    </source>
</evidence>
<feature type="region of interest" description="Disordered" evidence="1">
    <location>
        <begin position="610"/>
        <end position="631"/>
    </location>
</feature>
<dbReference type="Gene3D" id="1.25.40.10">
    <property type="entry name" value="Tetratricopeptide repeat domain"/>
    <property type="match status" value="1"/>
</dbReference>
<dbReference type="STRING" id="1658174.A0A1J9QNC4"/>
<organism evidence="4 5">
    <name type="scientific">Blastomyces percursus</name>
    <dbReference type="NCBI Taxonomy" id="1658174"/>
    <lineage>
        <taxon>Eukaryota</taxon>
        <taxon>Fungi</taxon>
        <taxon>Dikarya</taxon>
        <taxon>Ascomycota</taxon>
        <taxon>Pezizomycotina</taxon>
        <taxon>Eurotiomycetes</taxon>
        <taxon>Eurotiomycetidae</taxon>
        <taxon>Onygenales</taxon>
        <taxon>Ajellomycetaceae</taxon>
        <taxon>Blastomyces</taxon>
    </lineage>
</organism>
<dbReference type="EMBL" id="LGTZ01001312">
    <property type="protein sequence ID" value="OJD21707.1"/>
    <property type="molecule type" value="Genomic_DNA"/>
</dbReference>
<dbReference type="Pfam" id="PF10374">
    <property type="entry name" value="EST1"/>
    <property type="match status" value="1"/>
</dbReference>
<dbReference type="VEuPathDB" id="FungiDB:ACJ73_06952"/>
<dbReference type="AlphaFoldDB" id="A0A1J9QNC4"/>
<gene>
    <name evidence="4" type="ORF">ACJ73_06952</name>
</gene>
<keyword evidence="5" id="KW-1185">Reference proteome</keyword>
<dbReference type="InterPro" id="IPR019458">
    <property type="entry name" value="Est1-like_N"/>
</dbReference>
<sequence>MGTVRTCTDVDDSAALRFRIACQNAIFHCFETGTEPAPLRVEGQLWEIHVKINNRFRRLLLRFRDDKAQKKRPVEKRKLQNHYLNFIKSSQRFYRGYIQHLVSRFDRIPELEKLAKELKFENLPVEDKPEIPEDLRKTVLLTCHATLIRLGDLSRYREMELVPPTKNRNWDRAIRYYKLADMLNPDSGMSHNQLAVIGLADGNHLQATYHLYRALSTREPYPGSHGNLQIEFRKVLAVRAKGEPIASATDEKASLISMFVYLHAQCYKGLDFPEHDELENEILSQMAVDLKELSLHPHLLQKFCLINIAAEEYANARRTNEGKSADDVEPARDAPLFFQKLNVKTFFTLLQILLSELECSVAANESERITPVAHCVLPALRHYSSWLLSNSGSLVCEDKDTLLYVQIKEFWKMYAGTLSLLTSSFDVPSLSDVGYLLQEDEDTLGFSPLVNDITWRRYVDERGHKKPRSDDITEKLPAHIEMLFRVREFVIDGLDLVVQEKIPIILAENNETKLFVYKEEGLPQFSSPSGHQHRHALSSTSIEREDIRPPESNPGPMEYANSQSASASISLAMNQMVDNLVESETTENWPPIEKTLSSTTAWRDASINNANASNAVPQQDGNDDRAGNGNRVGTGTGTFNSYSPIIEPAAPQSYSPRPALPSILNTPFAPQPGEALSPATRPSTAIRQGDQYNPILRANHNGALSPAHDFPQQQQYIMGLQNSLQLPSTPNDYPYATSSLSPTQTQIAGSPYNQGGTGRYATRQPPPGLPFNGFLNTTSHQYTERGFNQPSAASYQYSSYHPISSVKSKASHLGVIGPTPPSGQGSGG</sequence>
<dbReference type="InterPro" id="IPR018834">
    <property type="entry name" value="DNA/RNA-bd_Est1-type"/>
</dbReference>
<evidence type="ECO:0000313" key="4">
    <source>
        <dbReference type="EMBL" id="OJD21707.1"/>
    </source>
</evidence>
<comment type="caution">
    <text evidence="4">The sequence shown here is derived from an EMBL/GenBank/DDBJ whole genome shotgun (WGS) entry which is preliminary data.</text>
</comment>
<protein>
    <recommendedName>
        <fullName evidence="6">DNA/RNA-binding domain-containing protein</fullName>
    </recommendedName>
</protein>
<dbReference type="PANTHER" id="PTHR15696:SF36">
    <property type="entry name" value="NONSENSE-MEDIATED MRNA DECAY FACTOR"/>
    <property type="match status" value="1"/>
</dbReference>
<feature type="domain" description="DNA/RNA-binding" evidence="2">
    <location>
        <begin position="173"/>
        <end position="451"/>
    </location>
</feature>
<evidence type="ECO:0000256" key="1">
    <source>
        <dbReference type="SAM" id="MobiDB-lite"/>
    </source>
</evidence>
<reference evidence="4 5" key="1">
    <citation type="submission" date="2015-08" db="EMBL/GenBank/DDBJ databases">
        <title>Emmonsia species relationships and genome sequence.</title>
        <authorList>
            <person name="Cuomo C.A."/>
            <person name="Schwartz I.S."/>
            <person name="Kenyon C."/>
            <person name="De Hoog G.S."/>
            <person name="Govender N.P."/>
            <person name="Botha A."/>
            <person name="Moreno L."/>
            <person name="De Vries M."/>
            <person name="Munoz J.F."/>
            <person name="Stielow J.B."/>
        </authorList>
    </citation>
    <scope>NUCLEOTIDE SEQUENCE [LARGE SCALE GENOMIC DNA]</scope>
    <source>
        <strain evidence="4 5">EI222</strain>
    </source>
</reference>
<dbReference type="Proteomes" id="UP000242791">
    <property type="component" value="Unassembled WGS sequence"/>
</dbReference>
<dbReference type="PANTHER" id="PTHR15696">
    <property type="entry name" value="SMG-7 SUPPRESSOR WITH MORPHOLOGICAL EFFECT ON GENITALIA PROTEIN 7"/>
    <property type="match status" value="1"/>
</dbReference>
<dbReference type="SUPFAM" id="SSF48452">
    <property type="entry name" value="TPR-like"/>
    <property type="match status" value="1"/>
</dbReference>
<feature type="domain" description="Telomerase activating protein Est1-like N-terminal" evidence="3">
    <location>
        <begin position="41"/>
        <end position="159"/>
    </location>
</feature>